<dbReference type="PROSITE" id="PS50280">
    <property type="entry name" value="SET"/>
    <property type="match status" value="1"/>
</dbReference>
<sequence length="619" mass="69404">MSTDIYPNRPPPSKALLQEWLRSYGVFTDSSLEICSMGGEVEDEHEINGSVGESELEGRGWRVIAKRDMEEGELLCSIPKTVLLSIKSSSLPALPSSSSHKHDQHTSLLHLALCVLHDFRLETESRWYGYLQSLPRHPVGLGLPIFWGMEEMCDSLGQKRDGEQGLRWLEGTEAGRDLERKDREGMGLTALTAFYKTFSSHLPPTSSHPDPSPLSSFLHAYSLVSTRAFLIDLYHTVALTPFSDLFNHSSTTPNTSLLSDDFVCHVCGSLATCPHDVMNNDGVSWRLSHLGDWERRKVENEVDSVDMRVERRVADGHEIWNSYGEGMGDGRLLVEWGFISEEFAGDGLVWDVDEMGRREGGDWEEELDGLGKEWKSRKGGGNDGDEVDDDDDGDGDKDNDNDNDYDNDNDNEALLCGQSKSESHLLNLDQLGRISINIYASLWLDQTPKGDESSTSSTATNEIGSQHNLYASLTPEQDDDGTVKTKIDGILDSAEELEESWQRLQAASLLCTTDDKVEMKNTDSSARQTDSLPLASPLTMTGKTVRVARRIRELLTARMKKMYRPDLSQEELFILRDNLNPGDRYRRLAMTLSINERGLLISALSKWDEWLDVYGTQRL</sequence>
<proteinExistence type="predicted"/>
<feature type="region of interest" description="Disordered" evidence="1">
    <location>
        <begin position="371"/>
        <end position="411"/>
    </location>
</feature>
<protein>
    <recommendedName>
        <fullName evidence="2">SET domain-containing protein</fullName>
    </recommendedName>
</protein>
<evidence type="ECO:0000259" key="2">
    <source>
        <dbReference type="PROSITE" id="PS50280"/>
    </source>
</evidence>
<dbReference type="Gene3D" id="3.90.1410.10">
    <property type="entry name" value="set domain protein methyltransferase, domain 1"/>
    <property type="match status" value="1"/>
</dbReference>
<keyword evidence="4" id="KW-1185">Reference proteome</keyword>
<evidence type="ECO:0000313" key="4">
    <source>
        <dbReference type="Proteomes" id="UP001388673"/>
    </source>
</evidence>
<dbReference type="GeneID" id="92177584"/>
<feature type="compositionally biased region" description="Polar residues" evidence="1">
    <location>
        <begin position="453"/>
        <end position="466"/>
    </location>
</feature>
<feature type="region of interest" description="Disordered" evidence="1">
    <location>
        <begin position="446"/>
        <end position="466"/>
    </location>
</feature>
<dbReference type="EMBL" id="JBCAWK010000001">
    <property type="protein sequence ID" value="KAK8869756.1"/>
    <property type="molecule type" value="Genomic_DNA"/>
</dbReference>
<feature type="domain" description="SET" evidence="2">
    <location>
        <begin position="49"/>
        <end position="324"/>
    </location>
</feature>
<dbReference type="RefSeq" id="XP_066806002.1">
    <property type="nucleotide sequence ID" value="XM_066943460.1"/>
</dbReference>
<feature type="compositionally biased region" description="Acidic residues" evidence="1">
    <location>
        <begin position="383"/>
        <end position="411"/>
    </location>
</feature>
<dbReference type="PANTHER" id="PTHR13271:SF34">
    <property type="entry name" value="N-LYSINE METHYLTRANSFERASE SETD6"/>
    <property type="match status" value="1"/>
</dbReference>
<dbReference type="SUPFAM" id="SSF82199">
    <property type="entry name" value="SET domain"/>
    <property type="match status" value="1"/>
</dbReference>
<evidence type="ECO:0000256" key="1">
    <source>
        <dbReference type="SAM" id="MobiDB-lite"/>
    </source>
</evidence>
<reference evidence="3 4" key="1">
    <citation type="journal article" date="2024" name="bioRxiv">
        <title>Comparative genomics of Cryptococcus and Kwoniella reveals pathogenesis evolution and contrasting karyotype dynamics via intercentromeric recombination or chromosome fusion.</title>
        <authorList>
            <person name="Coelho M.A."/>
            <person name="David-Palma M."/>
            <person name="Shea T."/>
            <person name="Bowers K."/>
            <person name="McGinley-Smith S."/>
            <person name="Mohammad A.W."/>
            <person name="Gnirke A."/>
            <person name="Yurkov A.M."/>
            <person name="Nowrousian M."/>
            <person name="Sun S."/>
            <person name="Cuomo C.A."/>
            <person name="Heitman J."/>
        </authorList>
    </citation>
    <scope>NUCLEOTIDE SEQUENCE [LARGE SCALE GENOMIC DNA]</scope>
    <source>
        <strain evidence="3 4">CBS 13917</strain>
    </source>
</reference>
<accession>A0AAW0Z6K1</accession>
<dbReference type="PANTHER" id="PTHR13271">
    <property type="entry name" value="UNCHARACTERIZED PUTATIVE METHYLTRANSFERASE"/>
    <property type="match status" value="1"/>
</dbReference>
<dbReference type="Proteomes" id="UP001388673">
    <property type="component" value="Unassembled WGS sequence"/>
</dbReference>
<name>A0AAW0Z6K1_9TREE</name>
<dbReference type="GO" id="GO:0016279">
    <property type="term" value="F:protein-lysine N-methyltransferase activity"/>
    <property type="evidence" value="ECO:0007669"/>
    <property type="project" value="TreeGrafter"/>
</dbReference>
<dbReference type="GO" id="GO:0005634">
    <property type="term" value="C:nucleus"/>
    <property type="evidence" value="ECO:0007669"/>
    <property type="project" value="TreeGrafter"/>
</dbReference>
<dbReference type="InterPro" id="IPR050600">
    <property type="entry name" value="SETD3_SETD6_MTase"/>
</dbReference>
<comment type="caution">
    <text evidence="3">The sequence shown here is derived from an EMBL/GenBank/DDBJ whole genome shotgun (WGS) entry which is preliminary data.</text>
</comment>
<dbReference type="KEGG" id="kne:92177584"/>
<dbReference type="CDD" id="cd10527">
    <property type="entry name" value="SET_LSMT"/>
    <property type="match status" value="1"/>
</dbReference>
<dbReference type="InterPro" id="IPR001214">
    <property type="entry name" value="SET_dom"/>
</dbReference>
<dbReference type="AlphaFoldDB" id="A0AAW0Z6K1"/>
<dbReference type="InterPro" id="IPR046341">
    <property type="entry name" value="SET_dom_sf"/>
</dbReference>
<organism evidence="3 4">
    <name type="scientific">Kwoniella newhampshirensis</name>
    <dbReference type="NCBI Taxonomy" id="1651941"/>
    <lineage>
        <taxon>Eukaryota</taxon>
        <taxon>Fungi</taxon>
        <taxon>Dikarya</taxon>
        <taxon>Basidiomycota</taxon>
        <taxon>Agaricomycotina</taxon>
        <taxon>Tremellomycetes</taxon>
        <taxon>Tremellales</taxon>
        <taxon>Cryptococcaceae</taxon>
        <taxon>Kwoniella</taxon>
    </lineage>
</organism>
<evidence type="ECO:0000313" key="3">
    <source>
        <dbReference type="EMBL" id="KAK8869756.1"/>
    </source>
</evidence>
<gene>
    <name evidence="3" type="ORF">IAR55_000324</name>
</gene>